<keyword evidence="2" id="KW-1185">Reference proteome</keyword>
<dbReference type="InParanoid" id="K0KYR3"/>
<proteinExistence type="predicted"/>
<reference evidence="1 2" key="1">
    <citation type="journal article" date="2012" name="Eukaryot. Cell">
        <title>Draft genome sequence of Wickerhamomyces ciferrii NRRL Y-1031 F-60-10.</title>
        <authorList>
            <person name="Schneider J."/>
            <person name="Andrea H."/>
            <person name="Blom J."/>
            <person name="Jaenicke S."/>
            <person name="Ruckert C."/>
            <person name="Schorsch C."/>
            <person name="Szczepanowski R."/>
            <person name="Farwick M."/>
            <person name="Goesmann A."/>
            <person name="Puhler A."/>
            <person name="Schaffer S."/>
            <person name="Tauch A."/>
            <person name="Kohler T."/>
            <person name="Brinkrolf K."/>
        </authorList>
    </citation>
    <scope>NUCLEOTIDE SEQUENCE [LARGE SCALE GENOMIC DNA]</scope>
    <source>
        <strain evidence="2">ATCC 14091 / BCRC 22168 / CBS 111 / JCM 3599 / NBRC 0793 / NRRL Y-1031 F-60-10</strain>
    </source>
</reference>
<organism evidence="1 2">
    <name type="scientific">Wickerhamomyces ciferrii (strain ATCC 14091 / BCRC 22168 / CBS 111 / JCM 3599 / NBRC 0793 / NRRL Y-1031 F-60-10)</name>
    <name type="common">Yeast</name>
    <name type="synonym">Pichia ciferrii</name>
    <dbReference type="NCBI Taxonomy" id="1206466"/>
    <lineage>
        <taxon>Eukaryota</taxon>
        <taxon>Fungi</taxon>
        <taxon>Dikarya</taxon>
        <taxon>Ascomycota</taxon>
        <taxon>Saccharomycotina</taxon>
        <taxon>Saccharomycetes</taxon>
        <taxon>Phaffomycetales</taxon>
        <taxon>Wickerhamomycetaceae</taxon>
        <taxon>Wickerhamomyces</taxon>
    </lineage>
</organism>
<name>K0KYR3_WICCF</name>
<gene>
    <name evidence="1" type="ORF">BN7_5809</name>
</gene>
<sequence length="379" mass="44090">MTTSDINDLLKDTHLEQKSETEKTVLGPFPMEIWENIMQKGNIRKELFSKNKTFLNGLVPYDYGGGGSSIDHIHILLVVNYTGKKTEYRRKLYEFLDVYYDAPNRISDGKTLVISDFEEVMFLLNNLLKRPDSIIKKNICKSINVDISILRGYKELIYDSEVKPTLTRIANQFPWCSSSSLTRTIADDFFYGTYSPQLFKEGESRWRHPKLGISKNVDTDYCYTKGYNFHEMIHLSELFKSYDSGERIKLLKVSRHEGLQENHPYKKYVLSPDQFEQDPGFDGQQLKIDAVIASHNIKIPKRRSFTDLKTIFLIKLIVQRLSSVKKFHDTDVSIFISGMSDFQTTTEIRKSQRGKREALEDMCRYIPHFTLLNKPKSLI</sequence>
<dbReference type="Proteomes" id="UP000009328">
    <property type="component" value="Unassembled WGS sequence"/>
</dbReference>
<dbReference type="EMBL" id="CAIF01000235">
    <property type="protein sequence ID" value="CCH46218.1"/>
    <property type="molecule type" value="Genomic_DNA"/>
</dbReference>
<protein>
    <submittedName>
        <fullName evidence="1">Uncharacterized protein</fullName>
    </submittedName>
</protein>
<dbReference type="HOGENOM" id="CLU_043708_0_0_1"/>
<comment type="caution">
    <text evidence="1">The sequence shown here is derived from an EMBL/GenBank/DDBJ whole genome shotgun (WGS) entry which is preliminary data.</text>
</comment>
<dbReference type="AlphaFoldDB" id="K0KYR3"/>
<evidence type="ECO:0000313" key="2">
    <source>
        <dbReference type="Proteomes" id="UP000009328"/>
    </source>
</evidence>
<accession>K0KYR3</accession>
<evidence type="ECO:0000313" key="1">
    <source>
        <dbReference type="EMBL" id="CCH46218.1"/>
    </source>
</evidence>